<feature type="signal peptide" evidence="1">
    <location>
        <begin position="1"/>
        <end position="22"/>
    </location>
</feature>
<dbReference type="Proteomes" id="UP000261905">
    <property type="component" value="Unassembled WGS sequence"/>
</dbReference>
<organism evidence="2 3">
    <name type="scientific">Paenibacillus paeoniae</name>
    <dbReference type="NCBI Taxonomy" id="2292705"/>
    <lineage>
        <taxon>Bacteria</taxon>
        <taxon>Bacillati</taxon>
        <taxon>Bacillota</taxon>
        <taxon>Bacilli</taxon>
        <taxon>Bacillales</taxon>
        <taxon>Paenibacillaceae</taxon>
        <taxon>Paenibacillus</taxon>
    </lineage>
</organism>
<gene>
    <name evidence="2" type="ORF">DX130_15415</name>
</gene>
<evidence type="ECO:0000313" key="3">
    <source>
        <dbReference type="Proteomes" id="UP000261905"/>
    </source>
</evidence>
<proteinExistence type="predicted"/>
<keyword evidence="1" id="KW-0732">Signal</keyword>
<dbReference type="EMBL" id="QUBQ01000002">
    <property type="protein sequence ID" value="REK75024.1"/>
    <property type="molecule type" value="Genomic_DNA"/>
</dbReference>
<dbReference type="PROSITE" id="PS51257">
    <property type="entry name" value="PROKAR_LIPOPROTEIN"/>
    <property type="match status" value="1"/>
</dbReference>
<evidence type="ECO:0008006" key="4">
    <source>
        <dbReference type="Google" id="ProtNLM"/>
    </source>
</evidence>
<keyword evidence="3" id="KW-1185">Reference proteome</keyword>
<name>A0A371PGQ6_9BACL</name>
<accession>A0A371PGQ6</accession>
<comment type="caution">
    <text evidence="2">The sequence shown here is derived from an EMBL/GenBank/DDBJ whole genome shotgun (WGS) entry which is preliminary data.</text>
</comment>
<dbReference type="RefSeq" id="WP_116046819.1">
    <property type="nucleotide sequence ID" value="NZ_QUBQ01000002.1"/>
</dbReference>
<protein>
    <recommendedName>
        <fullName evidence="4">DUF3221 domain-containing protein</fullName>
    </recommendedName>
</protein>
<feature type="chain" id="PRO_5016680906" description="DUF3221 domain-containing protein" evidence="1">
    <location>
        <begin position="23"/>
        <end position="139"/>
    </location>
</feature>
<dbReference type="AlphaFoldDB" id="A0A371PGQ6"/>
<sequence>MKINKLIIVPVLVGLLAGCSSASNYQDPGNHTKFQTDETSATFVQLHEENEILLTWEYSIQNVGIEKTNPMYPTIRIYDEDVSSVLGFKQYPEHGIQANLIVLELDNVQKDGQLISIQMVEEQSIDMLTDLIVNKKGLD</sequence>
<reference evidence="2 3" key="1">
    <citation type="submission" date="2018-08" db="EMBL/GenBank/DDBJ databases">
        <title>Paenibacillus sp. M4BSY-1, whole genome shotgun sequence.</title>
        <authorList>
            <person name="Tuo L."/>
        </authorList>
    </citation>
    <scope>NUCLEOTIDE SEQUENCE [LARGE SCALE GENOMIC DNA]</scope>
    <source>
        <strain evidence="2 3">M4BSY-1</strain>
    </source>
</reference>
<evidence type="ECO:0000313" key="2">
    <source>
        <dbReference type="EMBL" id="REK75024.1"/>
    </source>
</evidence>
<evidence type="ECO:0000256" key="1">
    <source>
        <dbReference type="SAM" id="SignalP"/>
    </source>
</evidence>